<organism evidence="1 2">
    <name type="scientific">Puia dinghuensis</name>
    <dbReference type="NCBI Taxonomy" id="1792502"/>
    <lineage>
        <taxon>Bacteria</taxon>
        <taxon>Pseudomonadati</taxon>
        <taxon>Bacteroidota</taxon>
        <taxon>Chitinophagia</taxon>
        <taxon>Chitinophagales</taxon>
        <taxon>Chitinophagaceae</taxon>
        <taxon>Puia</taxon>
    </lineage>
</organism>
<keyword evidence="2" id="KW-1185">Reference proteome</keyword>
<dbReference type="NCBIfam" id="TIGR04183">
    <property type="entry name" value="Por_Secre_tail"/>
    <property type="match status" value="1"/>
</dbReference>
<dbReference type="InterPro" id="IPR026444">
    <property type="entry name" value="Secre_tail"/>
</dbReference>
<sequence length="157" mass="17299">MIDLVWTTSAADDYRYFEVQRSTDGSTFADIGRVDGSGPAGDTGSFTYSDEADIANTNFYRLKLFTDDDHYTYSSIIAIQPQVTSGLRFFFDADRKELQVTVQQSSRAAIVGASGQLLKTLTLVAGRNSVSMSDVAPGVYFLRDEGGNTTRRFVVFK</sequence>
<reference evidence="1" key="1">
    <citation type="journal article" date="2014" name="Int. J. Syst. Evol. Microbiol.">
        <title>Complete genome sequence of Corynebacterium casei LMG S-19264T (=DSM 44701T), isolated from a smear-ripened cheese.</title>
        <authorList>
            <consortium name="US DOE Joint Genome Institute (JGI-PGF)"/>
            <person name="Walter F."/>
            <person name="Albersmeier A."/>
            <person name="Kalinowski J."/>
            <person name="Ruckert C."/>
        </authorList>
    </citation>
    <scope>NUCLEOTIDE SEQUENCE</scope>
    <source>
        <strain evidence="1">CGMCC 1.15448</strain>
    </source>
</reference>
<dbReference type="Proteomes" id="UP000607559">
    <property type="component" value="Unassembled WGS sequence"/>
</dbReference>
<accession>A0A8J2XTA8</accession>
<comment type="caution">
    <text evidence="1">The sequence shown here is derived from an EMBL/GenBank/DDBJ whole genome shotgun (WGS) entry which is preliminary data.</text>
</comment>
<proteinExistence type="predicted"/>
<evidence type="ECO:0008006" key="3">
    <source>
        <dbReference type="Google" id="ProtNLM"/>
    </source>
</evidence>
<name>A0A8J2XTA8_9BACT</name>
<dbReference type="EMBL" id="BMJC01000005">
    <property type="protein sequence ID" value="GGB15771.1"/>
    <property type="molecule type" value="Genomic_DNA"/>
</dbReference>
<protein>
    <recommendedName>
        <fullName evidence="3">T9SS C-terminal target domain-containing protein</fullName>
    </recommendedName>
</protein>
<evidence type="ECO:0000313" key="1">
    <source>
        <dbReference type="EMBL" id="GGB15771.1"/>
    </source>
</evidence>
<dbReference type="AlphaFoldDB" id="A0A8J2XTA8"/>
<gene>
    <name evidence="1" type="ORF">GCM10011511_44510</name>
</gene>
<reference evidence="1" key="2">
    <citation type="submission" date="2020-09" db="EMBL/GenBank/DDBJ databases">
        <authorList>
            <person name="Sun Q."/>
            <person name="Zhou Y."/>
        </authorList>
    </citation>
    <scope>NUCLEOTIDE SEQUENCE</scope>
    <source>
        <strain evidence="1">CGMCC 1.15448</strain>
    </source>
</reference>
<evidence type="ECO:0000313" key="2">
    <source>
        <dbReference type="Proteomes" id="UP000607559"/>
    </source>
</evidence>